<dbReference type="EMBL" id="CP141614">
    <property type="protein sequence ID" value="WRP14788.1"/>
    <property type="molecule type" value="Genomic_DNA"/>
</dbReference>
<dbReference type="SUPFAM" id="SSF52499">
    <property type="entry name" value="Isochorismatase-like hydrolases"/>
    <property type="match status" value="1"/>
</dbReference>
<proteinExistence type="inferred from homology"/>
<dbReference type="EC" id="3.-.-.-" evidence="4"/>
<gene>
    <name evidence="4" type="ORF">VLY81_01050</name>
</gene>
<feature type="domain" description="Isochorismatase-like" evidence="3">
    <location>
        <begin position="25"/>
        <end position="193"/>
    </location>
</feature>
<dbReference type="InterPro" id="IPR036380">
    <property type="entry name" value="Isochorismatase-like_sf"/>
</dbReference>
<keyword evidence="5" id="KW-1185">Reference proteome</keyword>
<evidence type="ECO:0000256" key="2">
    <source>
        <dbReference type="ARBA" id="ARBA00022801"/>
    </source>
</evidence>
<comment type="similarity">
    <text evidence="1">Belongs to the isochorismatase family.</text>
</comment>
<evidence type="ECO:0000259" key="3">
    <source>
        <dbReference type="Pfam" id="PF00857"/>
    </source>
</evidence>
<dbReference type="RefSeq" id="WP_324669166.1">
    <property type="nucleotide sequence ID" value="NZ_CP141614.1"/>
</dbReference>
<dbReference type="CDD" id="cd00431">
    <property type="entry name" value="cysteine_hydrolases"/>
    <property type="match status" value="1"/>
</dbReference>
<dbReference type="Proteomes" id="UP001333102">
    <property type="component" value="Chromosome"/>
</dbReference>
<dbReference type="PANTHER" id="PTHR43540:SF6">
    <property type="entry name" value="ISOCHORISMATASE-LIKE DOMAIN-CONTAINING PROTEIN"/>
    <property type="match status" value="1"/>
</dbReference>
<dbReference type="PANTHER" id="PTHR43540">
    <property type="entry name" value="PEROXYUREIDOACRYLATE/UREIDOACRYLATE AMIDOHYDROLASE-RELATED"/>
    <property type="match status" value="1"/>
</dbReference>
<sequence>MPARTIELPEPLPVAERVEVDPDRTALVVVDMQNDFCRPEGRLYVPDAPATIPAIQRLLAMARQHHMPVFFTQDWHAPGDPEFAIWGEHAVAGTWGARIVDELEPLASERVVQKVRYDAFYGTSLDHELRLAGADTLVICGTVANICVHYTAASAALRWYKVVIPIDAVSALTPFDMEAALRQVAFLFKGLITRSDAIVAHASP</sequence>
<dbReference type="GO" id="GO:0016787">
    <property type="term" value="F:hydrolase activity"/>
    <property type="evidence" value="ECO:0007669"/>
    <property type="project" value="UniProtKB-KW"/>
</dbReference>
<dbReference type="Gene3D" id="3.40.50.850">
    <property type="entry name" value="Isochorismatase-like"/>
    <property type="match status" value="1"/>
</dbReference>
<organism evidence="4 5">
    <name type="scientific">Geochorda subterranea</name>
    <dbReference type="NCBI Taxonomy" id="3109564"/>
    <lineage>
        <taxon>Bacteria</taxon>
        <taxon>Bacillati</taxon>
        <taxon>Bacillota</taxon>
        <taxon>Limnochordia</taxon>
        <taxon>Limnochordales</taxon>
        <taxon>Geochordaceae</taxon>
        <taxon>Geochorda</taxon>
    </lineage>
</organism>
<keyword evidence="2 4" id="KW-0378">Hydrolase</keyword>
<evidence type="ECO:0000313" key="4">
    <source>
        <dbReference type="EMBL" id="WRP14788.1"/>
    </source>
</evidence>
<dbReference type="Pfam" id="PF00857">
    <property type="entry name" value="Isochorismatase"/>
    <property type="match status" value="1"/>
</dbReference>
<evidence type="ECO:0000313" key="5">
    <source>
        <dbReference type="Proteomes" id="UP001333102"/>
    </source>
</evidence>
<name>A0ABZ1BRF7_9FIRM</name>
<reference evidence="5" key="1">
    <citation type="submission" date="2023-12" db="EMBL/GenBank/DDBJ databases">
        <title>Novel isolates from deep terrestrial aquifers shed light on the physiology and ecology of the class Limnochordia.</title>
        <authorList>
            <person name="Karnachuk O.V."/>
            <person name="Lukina A.P."/>
            <person name="Avakyan M.R."/>
            <person name="Kadnikov V."/>
            <person name="Begmatov S."/>
            <person name="Beletsky A.V."/>
            <person name="Mardanov A.V."/>
            <person name="Ravin N.V."/>
        </authorList>
    </citation>
    <scope>NUCLEOTIDE SEQUENCE [LARGE SCALE GENOMIC DNA]</scope>
    <source>
        <strain evidence="5">LN</strain>
    </source>
</reference>
<dbReference type="InterPro" id="IPR050272">
    <property type="entry name" value="Isochorismatase-like_hydrls"/>
</dbReference>
<accession>A0ABZ1BRF7</accession>
<evidence type="ECO:0000256" key="1">
    <source>
        <dbReference type="ARBA" id="ARBA00006336"/>
    </source>
</evidence>
<dbReference type="InterPro" id="IPR000868">
    <property type="entry name" value="Isochorismatase-like_dom"/>
</dbReference>
<protein>
    <submittedName>
        <fullName evidence="4">Isochorismatase family cysteine hydrolase</fullName>
        <ecNumber evidence="4">3.-.-.-</ecNumber>
    </submittedName>
</protein>